<evidence type="ECO:0000256" key="9">
    <source>
        <dbReference type="SAM" id="MobiDB-lite"/>
    </source>
</evidence>
<dbReference type="GO" id="GO:0047496">
    <property type="term" value="P:vesicle transport along microtubule"/>
    <property type="evidence" value="ECO:0007669"/>
    <property type="project" value="TreeGrafter"/>
</dbReference>
<gene>
    <name evidence="11" type="ORF">HPB51_005733</name>
</gene>
<feature type="coiled-coil region" evidence="8">
    <location>
        <begin position="12"/>
        <end position="39"/>
    </location>
</feature>
<dbReference type="GO" id="GO:0000132">
    <property type="term" value="P:establishment of mitotic spindle orientation"/>
    <property type="evidence" value="ECO:0007669"/>
    <property type="project" value="TreeGrafter"/>
</dbReference>
<dbReference type="GO" id="GO:0005874">
    <property type="term" value="C:microtubule"/>
    <property type="evidence" value="ECO:0007669"/>
    <property type="project" value="UniProtKB-KW"/>
</dbReference>
<proteinExistence type="inferred from homology"/>
<organism evidence="11 12">
    <name type="scientific">Rhipicephalus microplus</name>
    <name type="common">Cattle tick</name>
    <name type="synonym">Boophilus microplus</name>
    <dbReference type="NCBI Taxonomy" id="6941"/>
    <lineage>
        <taxon>Eukaryota</taxon>
        <taxon>Metazoa</taxon>
        <taxon>Ecdysozoa</taxon>
        <taxon>Arthropoda</taxon>
        <taxon>Chelicerata</taxon>
        <taxon>Arachnida</taxon>
        <taxon>Acari</taxon>
        <taxon>Parasitiformes</taxon>
        <taxon>Ixodida</taxon>
        <taxon>Ixodoidea</taxon>
        <taxon>Ixodidae</taxon>
        <taxon>Rhipicephalinae</taxon>
        <taxon>Rhipicephalus</taxon>
        <taxon>Boophilus</taxon>
    </lineage>
</organism>
<reference evidence="11" key="1">
    <citation type="journal article" date="2020" name="Cell">
        <title>Large-Scale Comparative Analyses of Tick Genomes Elucidate Their Genetic Diversity and Vector Capacities.</title>
        <authorList>
            <consortium name="Tick Genome and Microbiome Consortium (TIGMIC)"/>
            <person name="Jia N."/>
            <person name="Wang J."/>
            <person name="Shi W."/>
            <person name="Du L."/>
            <person name="Sun Y."/>
            <person name="Zhan W."/>
            <person name="Jiang J.F."/>
            <person name="Wang Q."/>
            <person name="Zhang B."/>
            <person name="Ji P."/>
            <person name="Bell-Sakyi L."/>
            <person name="Cui X.M."/>
            <person name="Yuan T.T."/>
            <person name="Jiang B.G."/>
            <person name="Yang W.F."/>
            <person name="Lam T.T."/>
            <person name="Chang Q.C."/>
            <person name="Ding S.J."/>
            <person name="Wang X.J."/>
            <person name="Zhu J.G."/>
            <person name="Ruan X.D."/>
            <person name="Zhao L."/>
            <person name="Wei J.T."/>
            <person name="Ye R.Z."/>
            <person name="Que T.C."/>
            <person name="Du C.H."/>
            <person name="Zhou Y.H."/>
            <person name="Cheng J.X."/>
            <person name="Dai P.F."/>
            <person name="Guo W.B."/>
            <person name="Han X.H."/>
            <person name="Huang E.J."/>
            <person name="Li L.F."/>
            <person name="Wei W."/>
            <person name="Gao Y.C."/>
            <person name="Liu J.Z."/>
            <person name="Shao H.Z."/>
            <person name="Wang X."/>
            <person name="Wang C.C."/>
            <person name="Yang T.C."/>
            <person name="Huo Q.B."/>
            <person name="Li W."/>
            <person name="Chen H.Y."/>
            <person name="Chen S.E."/>
            <person name="Zhou L.G."/>
            <person name="Ni X.B."/>
            <person name="Tian J.H."/>
            <person name="Sheng Y."/>
            <person name="Liu T."/>
            <person name="Pan Y.S."/>
            <person name="Xia L.Y."/>
            <person name="Li J."/>
            <person name="Zhao F."/>
            <person name="Cao W.C."/>
        </authorList>
    </citation>
    <scope>NUCLEOTIDE SEQUENCE</scope>
    <source>
        <strain evidence="11">Rmic-2018</strain>
    </source>
</reference>
<dbReference type="PANTHER" id="PTHR10921:SF1">
    <property type="entry name" value="NUCLEAR DISTRIBUTION PROTEIN NUDE HOMOLOG"/>
    <property type="match status" value="1"/>
</dbReference>
<dbReference type="GO" id="GO:0007100">
    <property type="term" value="P:mitotic centrosome separation"/>
    <property type="evidence" value="ECO:0007669"/>
    <property type="project" value="TreeGrafter"/>
</dbReference>
<dbReference type="EMBL" id="JABSTU010000006">
    <property type="protein sequence ID" value="KAH8027451.1"/>
    <property type="molecule type" value="Genomic_DNA"/>
</dbReference>
<evidence type="ECO:0000256" key="1">
    <source>
        <dbReference type="ARBA" id="ARBA00004186"/>
    </source>
</evidence>
<comment type="similarity">
    <text evidence="3">Belongs to the nudE family.</text>
</comment>
<feature type="domain" description="NUDE" evidence="10">
    <location>
        <begin position="11"/>
        <end position="51"/>
    </location>
</feature>
<evidence type="ECO:0000256" key="6">
    <source>
        <dbReference type="ARBA" id="ARBA00023054"/>
    </source>
</evidence>
<comment type="caution">
    <text evidence="11">The sequence shown here is derived from an EMBL/GenBank/DDBJ whole genome shotgun (WGS) entry which is preliminary data.</text>
</comment>
<dbReference type="GO" id="GO:0005819">
    <property type="term" value="C:spindle"/>
    <property type="evidence" value="ECO:0007669"/>
    <property type="project" value="UniProtKB-SubCell"/>
</dbReference>
<dbReference type="GO" id="GO:0005813">
    <property type="term" value="C:centrosome"/>
    <property type="evidence" value="ECO:0007669"/>
    <property type="project" value="UniProtKB-SubCell"/>
</dbReference>
<dbReference type="AlphaFoldDB" id="A0A9J6DYZ4"/>
<feature type="region of interest" description="Disordered" evidence="9">
    <location>
        <begin position="49"/>
        <end position="68"/>
    </location>
</feature>
<dbReference type="VEuPathDB" id="VectorBase:LOC119166669"/>
<evidence type="ECO:0000256" key="8">
    <source>
        <dbReference type="SAM" id="Coils"/>
    </source>
</evidence>
<dbReference type="GO" id="GO:0016477">
    <property type="term" value="P:cell migration"/>
    <property type="evidence" value="ECO:0007669"/>
    <property type="project" value="TreeGrafter"/>
</dbReference>
<evidence type="ECO:0000256" key="5">
    <source>
        <dbReference type="ARBA" id="ARBA00022701"/>
    </source>
</evidence>
<sequence length="68" mass="7689">MGLENLATVASLEEFESKLNQAIERNAFLESELDEKEAMSFMVQRLKDEARGESSSAFSRAPYRVSEN</sequence>
<keyword evidence="5" id="KW-0493">Microtubule</keyword>
<comment type="subcellular location">
    <subcellularLocation>
        <location evidence="2">Cytoplasm</location>
        <location evidence="2">Cytoskeleton</location>
        <location evidence="2">Microtubule organizing center</location>
        <location evidence="2">Centrosome</location>
    </subcellularLocation>
    <subcellularLocation>
        <location evidence="1">Cytoplasm</location>
        <location evidence="1">Cytoskeleton</location>
        <location evidence="1">Spindle</location>
    </subcellularLocation>
</comment>
<keyword evidence="6 8" id="KW-0175">Coiled coil</keyword>
<dbReference type="GO" id="GO:0007020">
    <property type="term" value="P:microtubule nucleation"/>
    <property type="evidence" value="ECO:0007669"/>
    <property type="project" value="TreeGrafter"/>
</dbReference>
<dbReference type="Gene3D" id="6.10.250.1080">
    <property type="match status" value="1"/>
</dbReference>
<evidence type="ECO:0000313" key="11">
    <source>
        <dbReference type="EMBL" id="KAH8027451.1"/>
    </source>
</evidence>
<keyword evidence="12" id="KW-1185">Reference proteome</keyword>
<keyword evidence="4" id="KW-0963">Cytoplasm</keyword>
<dbReference type="GO" id="GO:0005871">
    <property type="term" value="C:kinesin complex"/>
    <property type="evidence" value="ECO:0007669"/>
    <property type="project" value="TreeGrafter"/>
</dbReference>
<keyword evidence="7" id="KW-0206">Cytoskeleton</keyword>
<dbReference type="PANTHER" id="PTHR10921">
    <property type="entry name" value="NUCLEAR DISTRIBUTION PROTEIN NUDE HOMOLOG 1"/>
    <property type="match status" value="1"/>
</dbReference>
<evidence type="ECO:0000256" key="7">
    <source>
        <dbReference type="ARBA" id="ARBA00023212"/>
    </source>
</evidence>
<dbReference type="Pfam" id="PF04880">
    <property type="entry name" value="NUDE_C"/>
    <property type="match status" value="1"/>
</dbReference>
<accession>A0A9J6DYZ4</accession>
<dbReference type="GO" id="GO:0007059">
    <property type="term" value="P:chromosome segregation"/>
    <property type="evidence" value="ECO:0007669"/>
    <property type="project" value="TreeGrafter"/>
</dbReference>
<evidence type="ECO:0000256" key="3">
    <source>
        <dbReference type="ARBA" id="ARBA00007429"/>
    </source>
</evidence>
<evidence type="ECO:0000313" key="12">
    <source>
        <dbReference type="Proteomes" id="UP000821866"/>
    </source>
</evidence>
<protein>
    <recommendedName>
        <fullName evidence="10">NUDE domain-containing protein</fullName>
    </recommendedName>
</protein>
<dbReference type="InterPro" id="IPR006964">
    <property type="entry name" value="NUDE_dom"/>
</dbReference>
<dbReference type="GO" id="GO:0008017">
    <property type="term" value="F:microtubule binding"/>
    <property type="evidence" value="ECO:0007669"/>
    <property type="project" value="InterPro"/>
</dbReference>
<dbReference type="InterPro" id="IPR033494">
    <property type="entry name" value="NUDE"/>
</dbReference>
<name>A0A9J6DYZ4_RHIMP</name>
<dbReference type="GO" id="GO:0000776">
    <property type="term" value="C:kinetochore"/>
    <property type="evidence" value="ECO:0007669"/>
    <property type="project" value="TreeGrafter"/>
</dbReference>
<evidence type="ECO:0000256" key="2">
    <source>
        <dbReference type="ARBA" id="ARBA00004300"/>
    </source>
</evidence>
<evidence type="ECO:0000259" key="10">
    <source>
        <dbReference type="Pfam" id="PF04880"/>
    </source>
</evidence>
<reference evidence="11" key="2">
    <citation type="submission" date="2021-09" db="EMBL/GenBank/DDBJ databases">
        <authorList>
            <person name="Jia N."/>
            <person name="Wang J."/>
            <person name="Shi W."/>
            <person name="Du L."/>
            <person name="Sun Y."/>
            <person name="Zhan W."/>
            <person name="Jiang J."/>
            <person name="Wang Q."/>
            <person name="Zhang B."/>
            <person name="Ji P."/>
            <person name="Sakyi L.B."/>
            <person name="Cui X."/>
            <person name="Yuan T."/>
            <person name="Jiang B."/>
            <person name="Yang W."/>
            <person name="Lam T.T.-Y."/>
            <person name="Chang Q."/>
            <person name="Ding S."/>
            <person name="Wang X."/>
            <person name="Zhu J."/>
            <person name="Ruan X."/>
            <person name="Zhao L."/>
            <person name="Wei J."/>
            <person name="Que T."/>
            <person name="Du C."/>
            <person name="Cheng J."/>
            <person name="Dai P."/>
            <person name="Han X."/>
            <person name="Huang E."/>
            <person name="Gao Y."/>
            <person name="Liu J."/>
            <person name="Shao H."/>
            <person name="Ye R."/>
            <person name="Li L."/>
            <person name="Wei W."/>
            <person name="Wang X."/>
            <person name="Wang C."/>
            <person name="Huo Q."/>
            <person name="Li W."/>
            <person name="Guo W."/>
            <person name="Chen H."/>
            <person name="Chen S."/>
            <person name="Zhou L."/>
            <person name="Zhou L."/>
            <person name="Ni X."/>
            <person name="Tian J."/>
            <person name="Zhou Y."/>
            <person name="Sheng Y."/>
            <person name="Liu T."/>
            <person name="Pan Y."/>
            <person name="Xia L."/>
            <person name="Li J."/>
            <person name="Zhao F."/>
            <person name="Cao W."/>
        </authorList>
    </citation>
    <scope>NUCLEOTIDE SEQUENCE</scope>
    <source>
        <strain evidence="11">Rmic-2018</strain>
        <tissue evidence="11">Larvae</tissue>
    </source>
</reference>
<dbReference type="GO" id="GO:0051642">
    <property type="term" value="P:centrosome localization"/>
    <property type="evidence" value="ECO:0007669"/>
    <property type="project" value="TreeGrafter"/>
</dbReference>
<evidence type="ECO:0000256" key="4">
    <source>
        <dbReference type="ARBA" id="ARBA00022490"/>
    </source>
</evidence>
<dbReference type="Proteomes" id="UP000821866">
    <property type="component" value="Chromosome 4"/>
</dbReference>